<feature type="region of interest" description="Disordered" evidence="1">
    <location>
        <begin position="1"/>
        <end position="24"/>
    </location>
</feature>
<keyword evidence="3" id="KW-1185">Reference proteome</keyword>
<dbReference type="RefSeq" id="WP_344600297.1">
    <property type="nucleotide sequence ID" value="NZ_BAAAHE010000001.1"/>
</dbReference>
<evidence type="ECO:0000313" key="2">
    <source>
        <dbReference type="EMBL" id="GAA0602764.1"/>
    </source>
</evidence>
<reference evidence="3" key="1">
    <citation type="journal article" date="2019" name="Int. J. Syst. Evol. Microbiol.">
        <title>The Global Catalogue of Microorganisms (GCM) 10K type strain sequencing project: providing services to taxonomists for standard genome sequencing and annotation.</title>
        <authorList>
            <consortium name="The Broad Institute Genomics Platform"/>
            <consortium name="The Broad Institute Genome Sequencing Center for Infectious Disease"/>
            <person name="Wu L."/>
            <person name="Ma J."/>
        </authorList>
    </citation>
    <scope>NUCLEOTIDE SEQUENCE [LARGE SCALE GENOMIC DNA]</scope>
    <source>
        <strain evidence="3">JCM 10671</strain>
    </source>
</reference>
<name>A0ABP3R367_9ACTN</name>
<accession>A0ABP3R367</accession>
<dbReference type="Pfam" id="PF13350">
    <property type="entry name" value="Y_phosphatase3"/>
    <property type="match status" value="1"/>
</dbReference>
<dbReference type="InterPro" id="IPR029021">
    <property type="entry name" value="Prot-tyrosine_phosphatase-like"/>
</dbReference>
<dbReference type="SUPFAM" id="SSF52799">
    <property type="entry name" value="(Phosphotyrosine protein) phosphatases II"/>
    <property type="match status" value="1"/>
</dbReference>
<dbReference type="EMBL" id="BAAAHE010000001">
    <property type="protein sequence ID" value="GAA0602764.1"/>
    <property type="molecule type" value="Genomic_DNA"/>
</dbReference>
<protein>
    <submittedName>
        <fullName evidence="2">Uncharacterized protein</fullName>
    </submittedName>
</protein>
<gene>
    <name evidence="2" type="ORF">GCM10009547_00230</name>
</gene>
<comment type="caution">
    <text evidence="2">The sequence shown here is derived from an EMBL/GenBank/DDBJ whole genome shotgun (WGS) entry which is preliminary data.</text>
</comment>
<dbReference type="Proteomes" id="UP001500957">
    <property type="component" value="Unassembled WGS sequence"/>
</dbReference>
<dbReference type="Gene3D" id="3.90.190.10">
    <property type="entry name" value="Protein tyrosine phosphatase superfamily"/>
    <property type="match status" value="1"/>
</dbReference>
<proteinExistence type="predicted"/>
<organism evidence="2 3">
    <name type="scientific">Sporichthya brevicatena</name>
    <dbReference type="NCBI Taxonomy" id="171442"/>
    <lineage>
        <taxon>Bacteria</taxon>
        <taxon>Bacillati</taxon>
        <taxon>Actinomycetota</taxon>
        <taxon>Actinomycetes</taxon>
        <taxon>Sporichthyales</taxon>
        <taxon>Sporichthyaceae</taxon>
        <taxon>Sporichthya</taxon>
    </lineage>
</organism>
<sequence>MRRGNIRDLGGLATADGRRGSTSRWSTSTAEAAVEYLLARPEYLDGALDRLLAEHGSIEAYWAAAGVGPEGLDRLRDVLLQG</sequence>
<evidence type="ECO:0000256" key="1">
    <source>
        <dbReference type="SAM" id="MobiDB-lite"/>
    </source>
</evidence>
<dbReference type="InterPro" id="IPR026893">
    <property type="entry name" value="Tyr/Ser_Pase_IphP-type"/>
</dbReference>
<evidence type="ECO:0000313" key="3">
    <source>
        <dbReference type="Proteomes" id="UP001500957"/>
    </source>
</evidence>